<accession>A0AAD1XJ54</accession>
<reference evidence="2" key="1">
    <citation type="submission" date="2023-07" db="EMBL/GenBank/DDBJ databases">
        <authorList>
            <consortium name="AG Swart"/>
            <person name="Singh M."/>
            <person name="Singh A."/>
            <person name="Seah K."/>
            <person name="Emmerich C."/>
        </authorList>
    </citation>
    <scope>NUCLEOTIDE SEQUENCE</scope>
    <source>
        <strain evidence="2">DP1</strain>
    </source>
</reference>
<evidence type="ECO:0000313" key="3">
    <source>
        <dbReference type="Proteomes" id="UP001295684"/>
    </source>
</evidence>
<keyword evidence="3" id="KW-1185">Reference proteome</keyword>
<gene>
    <name evidence="2" type="ORF">ECRASSUSDP1_LOCUS14990</name>
</gene>
<organism evidence="2 3">
    <name type="scientific">Euplotes crassus</name>
    <dbReference type="NCBI Taxonomy" id="5936"/>
    <lineage>
        <taxon>Eukaryota</taxon>
        <taxon>Sar</taxon>
        <taxon>Alveolata</taxon>
        <taxon>Ciliophora</taxon>
        <taxon>Intramacronucleata</taxon>
        <taxon>Spirotrichea</taxon>
        <taxon>Hypotrichia</taxon>
        <taxon>Euplotida</taxon>
        <taxon>Euplotidae</taxon>
        <taxon>Moneuplotes</taxon>
    </lineage>
</organism>
<proteinExistence type="predicted"/>
<feature type="compositionally biased region" description="Basic and acidic residues" evidence="1">
    <location>
        <begin position="318"/>
        <end position="336"/>
    </location>
</feature>
<evidence type="ECO:0000256" key="1">
    <source>
        <dbReference type="SAM" id="MobiDB-lite"/>
    </source>
</evidence>
<dbReference type="Proteomes" id="UP001295684">
    <property type="component" value="Unassembled WGS sequence"/>
</dbReference>
<name>A0AAD1XJ54_EUPCR</name>
<dbReference type="EMBL" id="CAMPGE010015001">
    <property type="protein sequence ID" value="CAI2373644.1"/>
    <property type="molecule type" value="Genomic_DNA"/>
</dbReference>
<protein>
    <submittedName>
        <fullName evidence="2">Uncharacterized protein</fullName>
    </submittedName>
</protein>
<feature type="compositionally biased region" description="Basic residues" evidence="1">
    <location>
        <begin position="351"/>
        <end position="363"/>
    </location>
</feature>
<comment type="caution">
    <text evidence="2">The sequence shown here is derived from an EMBL/GenBank/DDBJ whole genome shotgun (WGS) entry which is preliminary data.</text>
</comment>
<sequence length="372" mass="42090">MKNNIYTQKKRKPYGSKLGACGRNSEGVSTEVFSVYTTSKPAKKIPDRNVKNTHLRKSNRRKDVTGTPSVNNLISSAAGKLREKIASKTRVGENSSGRLSLNSGNRNLNIFNSFNSNRKSGCNADFQMINHRPSTLSSKSITKTPKRDYYNKIEKKFGNKSIKGQKTPVQKNSFKLHSKTKATKSSYNILRGSGLIRNEIDCSSIPPKSPRIAREDPQTVAFTIKIIDKENEDKGNTGSQNIYKSTQDKRKTLEQNCWYTENFEQSPMCNNHKLVREKRPSQVSESSLSSYSSVKKFRVPTFQDPKTNLIAKSNLCKEKNSQIKRKPENNQREGMCKKASSQQSGVSEKRTRSKRPRTRRKIKVIGIRASNL</sequence>
<feature type="region of interest" description="Disordered" evidence="1">
    <location>
        <begin position="318"/>
        <end position="372"/>
    </location>
</feature>
<dbReference type="AlphaFoldDB" id="A0AAD1XJ54"/>
<evidence type="ECO:0000313" key="2">
    <source>
        <dbReference type="EMBL" id="CAI2373644.1"/>
    </source>
</evidence>